<protein>
    <submittedName>
        <fullName evidence="9">QacE family quaternary ammonium compound efflux SMR transporter</fullName>
    </submittedName>
</protein>
<feature type="transmembrane region" description="Helical" evidence="8">
    <location>
        <begin position="33"/>
        <end position="51"/>
    </location>
</feature>
<evidence type="ECO:0000256" key="6">
    <source>
        <dbReference type="ARBA" id="ARBA00023136"/>
    </source>
</evidence>
<organism evidence="9 10">
    <name type="scientific">Arenivirga flava</name>
    <dbReference type="NCBI Taxonomy" id="1930060"/>
    <lineage>
        <taxon>Bacteria</taxon>
        <taxon>Bacillati</taxon>
        <taxon>Actinomycetota</taxon>
        <taxon>Actinomycetes</taxon>
        <taxon>Micrococcales</taxon>
        <taxon>Microbacteriaceae</taxon>
        <taxon>Arenivirga</taxon>
    </lineage>
</organism>
<evidence type="ECO:0000313" key="10">
    <source>
        <dbReference type="Proteomes" id="UP001157160"/>
    </source>
</evidence>
<dbReference type="InterPro" id="IPR000390">
    <property type="entry name" value="Small_drug/metabolite_transptr"/>
</dbReference>
<keyword evidence="10" id="KW-1185">Reference proteome</keyword>
<dbReference type="EMBL" id="BSUL01000001">
    <property type="protein sequence ID" value="GMA28735.1"/>
    <property type="molecule type" value="Genomic_DNA"/>
</dbReference>
<keyword evidence="5 8" id="KW-1133">Transmembrane helix</keyword>
<dbReference type="SUPFAM" id="SSF103481">
    <property type="entry name" value="Multidrug resistance efflux transporter EmrE"/>
    <property type="match status" value="1"/>
</dbReference>
<feature type="transmembrane region" description="Helical" evidence="8">
    <location>
        <begin position="58"/>
        <end position="78"/>
    </location>
</feature>
<evidence type="ECO:0000256" key="7">
    <source>
        <dbReference type="RuleBase" id="RU003942"/>
    </source>
</evidence>
<evidence type="ECO:0000256" key="3">
    <source>
        <dbReference type="ARBA" id="ARBA00022475"/>
    </source>
</evidence>
<keyword evidence="3" id="KW-1003">Cell membrane</keyword>
<keyword evidence="2" id="KW-0813">Transport</keyword>
<dbReference type="PANTHER" id="PTHR30561:SF0">
    <property type="entry name" value="GUANIDINIUM EXPORTER"/>
    <property type="match status" value="1"/>
</dbReference>
<comment type="caution">
    <text evidence="9">The sequence shown here is derived from an EMBL/GenBank/DDBJ whole genome shotgun (WGS) entry which is preliminary data.</text>
</comment>
<accession>A0AA37UG59</accession>
<name>A0AA37UG59_9MICO</name>
<dbReference type="PANTHER" id="PTHR30561">
    <property type="entry name" value="SMR FAMILY PROTON-DEPENDENT DRUG EFFLUX TRANSPORTER SUGE"/>
    <property type="match status" value="1"/>
</dbReference>
<comment type="subcellular location">
    <subcellularLocation>
        <location evidence="1 7">Cell membrane</location>
        <topology evidence="1 7">Multi-pass membrane protein</topology>
    </subcellularLocation>
</comment>
<evidence type="ECO:0000256" key="8">
    <source>
        <dbReference type="SAM" id="Phobius"/>
    </source>
</evidence>
<keyword evidence="4 7" id="KW-0812">Transmembrane</keyword>
<dbReference type="Pfam" id="PF00893">
    <property type="entry name" value="Multi_Drug_Res"/>
    <property type="match status" value="1"/>
</dbReference>
<reference evidence="9 10" key="1">
    <citation type="journal article" date="2014" name="Int. J. Syst. Evol. Microbiol.">
        <title>Complete genome sequence of Corynebacterium casei LMG S-19264T (=DSM 44701T), isolated from a smear-ripened cheese.</title>
        <authorList>
            <consortium name="US DOE Joint Genome Institute (JGI-PGF)"/>
            <person name="Walter F."/>
            <person name="Albersmeier A."/>
            <person name="Kalinowski J."/>
            <person name="Ruckert C."/>
        </authorList>
    </citation>
    <scope>NUCLEOTIDE SEQUENCE [LARGE SCALE GENOMIC DNA]</scope>
    <source>
        <strain evidence="9 10">NBRC 112289</strain>
    </source>
</reference>
<evidence type="ECO:0000256" key="5">
    <source>
        <dbReference type="ARBA" id="ARBA00022989"/>
    </source>
</evidence>
<gene>
    <name evidence="9" type="ORF">GCM10025874_19880</name>
</gene>
<keyword evidence="6 8" id="KW-0472">Membrane</keyword>
<dbReference type="GO" id="GO:0005886">
    <property type="term" value="C:plasma membrane"/>
    <property type="evidence" value="ECO:0007669"/>
    <property type="project" value="UniProtKB-SubCell"/>
</dbReference>
<dbReference type="Gene3D" id="1.10.3730.20">
    <property type="match status" value="1"/>
</dbReference>
<evidence type="ECO:0000313" key="9">
    <source>
        <dbReference type="EMBL" id="GMA28735.1"/>
    </source>
</evidence>
<dbReference type="AlphaFoldDB" id="A0AA37UG59"/>
<evidence type="ECO:0000256" key="2">
    <source>
        <dbReference type="ARBA" id="ARBA00022448"/>
    </source>
</evidence>
<comment type="similarity">
    <text evidence="7">Belongs to the drug/metabolite transporter (DMT) superfamily. Small multidrug resistance (SMR) (TC 2.A.7.1) family.</text>
</comment>
<evidence type="ECO:0000256" key="1">
    <source>
        <dbReference type="ARBA" id="ARBA00004651"/>
    </source>
</evidence>
<dbReference type="InterPro" id="IPR045324">
    <property type="entry name" value="Small_multidrug_res"/>
</dbReference>
<dbReference type="GO" id="GO:0022857">
    <property type="term" value="F:transmembrane transporter activity"/>
    <property type="evidence" value="ECO:0007669"/>
    <property type="project" value="InterPro"/>
</dbReference>
<proteinExistence type="inferred from homology"/>
<feature type="transmembrane region" description="Helical" evidence="8">
    <location>
        <begin position="84"/>
        <end position="103"/>
    </location>
</feature>
<dbReference type="InterPro" id="IPR037185">
    <property type="entry name" value="EmrE-like"/>
</dbReference>
<dbReference type="RefSeq" id="WP_284232188.1">
    <property type="nucleotide sequence ID" value="NZ_BSUL01000001.1"/>
</dbReference>
<evidence type="ECO:0000256" key="4">
    <source>
        <dbReference type="ARBA" id="ARBA00022692"/>
    </source>
</evidence>
<dbReference type="Proteomes" id="UP001157160">
    <property type="component" value="Unassembled WGS sequence"/>
</dbReference>
<sequence>MAWVILVLSGVLEAVWATALDASKSFTRRVPTSVFVVGFVASMIGLSFAMGSIPTGTAYAVWTGIGAALTVVWAFVSGRERPTAAKIALLVVLIGCVAGLKAVE</sequence>